<evidence type="ECO:0000256" key="4">
    <source>
        <dbReference type="ARBA" id="ARBA00022960"/>
    </source>
</evidence>
<name>A0ABT7UXD5_9LACO</name>
<keyword evidence="3 10" id="KW-0378">Hydrolase</keyword>
<protein>
    <submittedName>
        <fullName evidence="10">D-alanyl-D-alanine carboxypeptidase family protein</fullName>
        <ecNumber evidence="10">3.4.-.-</ecNumber>
    </submittedName>
</protein>
<evidence type="ECO:0000256" key="6">
    <source>
        <dbReference type="ARBA" id="ARBA00023316"/>
    </source>
</evidence>
<dbReference type="PANTHER" id="PTHR21581">
    <property type="entry name" value="D-ALANYL-D-ALANINE CARBOXYPEPTIDASE"/>
    <property type="match status" value="1"/>
</dbReference>
<dbReference type="EMBL" id="JAUDDW010000011">
    <property type="protein sequence ID" value="MDM8266339.1"/>
    <property type="molecule type" value="Genomic_DNA"/>
</dbReference>
<evidence type="ECO:0000256" key="2">
    <source>
        <dbReference type="ARBA" id="ARBA00022729"/>
    </source>
</evidence>
<dbReference type="PANTHER" id="PTHR21581:SF11">
    <property type="entry name" value="D-ALANYL-D-ALANINE CARBOXYPEPTIDASE DACA"/>
    <property type="match status" value="1"/>
</dbReference>
<gene>
    <name evidence="10" type="ORF">QUW44_04055</name>
</gene>
<dbReference type="InterPro" id="IPR001967">
    <property type="entry name" value="Peptidase_S11_N"/>
</dbReference>
<evidence type="ECO:0000256" key="3">
    <source>
        <dbReference type="ARBA" id="ARBA00022801"/>
    </source>
</evidence>
<keyword evidence="6" id="KW-0961">Cell wall biogenesis/degradation</keyword>
<comment type="similarity">
    <text evidence="1 7">Belongs to the peptidase S11 family.</text>
</comment>
<dbReference type="InterPro" id="IPR018044">
    <property type="entry name" value="Peptidase_S11"/>
</dbReference>
<feature type="signal peptide" evidence="8">
    <location>
        <begin position="1"/>
        <end position="24"/>
    </location>
</feature>
<evidence type="ECO:0000313" key="11">
    <source>
        <dbReference type="Proteomes" id="UP001529343"/>
    </source>
</evidence>
<evidence type="ECO:0000256" key="5">
    <source>
        <dbReference type="ARBA" id="ARBA00022984"/>
    </source>
</evidence>
<dbReference type="Pfam" id="PF00768">
    <property type="entry name" value="Peptidase_S11"/>
    <property type="match status" value="1"/>
</dbReference>
<keyword evidence="11" id="KW-1185">Reference proteome</keyword>
<dbReference type="SUPFAM" id="SSF56601">
    <property type="entry name" value="beta-lactamase/transpeptidase-like"/>
    <property type="match status" value="1"/>
</dbReference>
<feature type="domain" description="Peptidase S11 D-alanyl-D-alanine carboxypeptidase A N-terminal" evidence="9">
    <location>
        <begin position="24"/>
        <end position="278"/>
    </location>
</feature>
<keyword evidence="10" id="KW-0645">Protease</keyword>
<dbReference type="GO" id="GO:0004180">
    <property type="term" value="F:carboxypeptidase activity"/>
    <property type="evidence" value="ECO:0007669"/>
    <property type="project" value="UniProtKB-KW"/>
</dbReference>
<sequence>MKKFLAVLLMIPLVLGIMVVPAHAVPLIDASAAIMVDASTGQVIYEQNAQQKLPIASISKLLTAVVIEDEVHSNQITGNTKVKIDDGTAAISNDPNYSAIGLQAGQSYTVRELLNAALVKSADGATMALSAAAGDSMDEFNMKLQQKAQDIGLKNYTIVNPVGLNNGDLKSLASKQYSDKAENAMTATDVAILARYLVNRYPQLLQVTAQKQVTFAIAKGKTKTAKNLNEMLPGGKYTVPGVTIDGLKTGTSDTAGACFVGTGNYRGHRIITVVLHANGKNKDDRFVQTQRLYQMLKQNFHLQTITLPKNIQEQPLANGQRRQVTLSPRQITVWSAGNDVHRYTMAVKLNKRYLNKKGQLEAPINRNRALGELELSSGQLKTLDGGPLTYRLSSADNIARGNFWQRLWH</sequence>
<evidence type="ECO:0000259" key="9">
    <source>
        <dbReference type="Pfam" id="PF00768"/>
    </source>
</evidence>
<keyword evidence="2 8" id="KW-0732">Signal</keyword>
<evidence type="ECO:0000256" key="7">
    <source>
        <dbReference type="RuleBase" id="RU004016"/>
    </source>
</evidence>
<dbReference type="Gene3D" id="3.40.710.10">
    <property type="entry name" value="DD-peptidase/beta-lactamase superfamily"/>
    <property type="match status" value="1"/>
</dbReference>
<evidence type="ECO:0000313" key="10">
    <source>
        <dbReference type="EMBL" id="MDM8266339.1"/>
    </source>
</evidence>
<proteinExistence type="inferred from homology"/>
<evidence type="ECO:0000256" key="8">
    <source>
        <dbReference type="SAM" id="SignalP"/>
    </source>
</evidence>
<dbReference type="InterPro" id="IPR012338">
    <property type="entry name" value="Beta-lactam/transpept-like"/>
</dbReference>
<feature type="chain" id="PRO_5047061051" evidence="8">
    <location>
        <begin position="25"/>
        <end position="409"/>
    </location>
</feature>
<comment type="caution">
    <text evidence="10">The sequence shown here is derived from an EMBL/GenBank/DDBJ whole genome shotgun (WGS) entry which is preliminary data.</text>
</comment>
<reference evidence="11" key="1">
    <citation type="submission" date="2023-06" db="EMBL/GenBank/DDBJ databases">
        <title>Identification and characterization of horizontal gene transfer across gut microbiota members of farm animals based on homology search.</title>
        <authorList>
            <person name="Zeman M."/>
            <person name="Kubasova T."/>
            <person name="Jahodarova E."/>
            <person name="Nykrynova M."/>
            <person name="Rychlik I."/>
        </authorList>
    </citation>
    <scope>NUCLEOTIDE SEQUENCE [LARGE SCALE GENOMIC DNA]</scope>
    <source>
        <strain evidence="11">161_Gplus</strain>
    </source>
</reference>
<evidence type="ECO:0000256" key="1">
    <source>
        <dbReference type="ARBA" id="ARBA00007164"/>
    </source>
</evidence>
<dbReference type="EC" id="3.4.-.-" evidence="10"/>
<dbReference type="PRINTS" id="PR00725">
    <property type="entry name" value="DADACBPTASE1"/>
</dbReference>
<reference evidence="10 11" key="2">
    <citation type="submission" date="2023-06" db="EMBL/GenBank/DDBJ databases">
        <authorList>
            <person name="Zeman M."/>
            <person name="Kubasova T."/>
            <person name="Jahodarova E."/>
            <person name="Nykrynova M."/>
            <person name="Rychlik I."/>
        </authorList>
    </citation>
    <scope>NUCLEOTIDE SEQUENCE [LARGE SCALE GENOMIC DNA]</scope>
    <source>
        <strain evidence="10 11">161_Gplus</strain>
    </source>
</reference>
<organism evidence="10 11">
    <name type="scientific">Limosilactobacillus pontis</name>
    <dbReference type="NCBI Taxonomy" id="35787"/>
    <lineage>
        <taxon>Bacteria</taxon>
        <taxon>Bacillati</taxon>
        <taxon>Bacillota</taxon>
        <taxon>Bacilli</taxon>
        <taxon>Lactobacillales</taxon>
        <taxon>Lactobacillaceae</taxon>
        <taxon>Limosilactobacillus</taxon>
    </lineage>
</organism>
<keyword evidence="5" id="KW-0573">Peptidoglycan synthesis</keyword>
<accession>A0ABT7UXD5</accession>
<dbReference type="Proteomes" id="UP001529343">
    <property type="component" value="Unassembled WGS sequence"/>
</dbReference>
<keyword evidence="4" id="KW-0133">Cell shape</keyword>
<dbReference type="RefSeq" id="WP_289585991.1">
    <property type="nucleotide sequence ID" value="NZ_JAUDDW010000011.1"/>
</dbReference>
<keyword evidence="10" id="KW-0121">Carboxypeptidase</keyword>